<evidence type="ECO:0000313" key="2">
    <source>
        <dbReference type="Proteomes" id="UP001141552"/>
    </source>
</evidence>
<comment type="caution">
    <text evidence="1">The sequence shown here is derived from an EMBL/GenBank/DDBJ whole genome shotgun (WGS) entry which is preliminary data.</text>
</comment>
<sequence length="95" mass="10887">MSMRAFGVIVVGNGKLGRAGLRVMDKLRRNQRFYEVGFAENGLYDDLNLGQKGVDLDLYRKGVDLRKGVDQRKERCRSKQMCGCAFQSQFWSISF</sequence>
<reference evidence="1" key="1">
    <citation type="submission" date="2022-02" db="EMBL/GenBank/DDBJ databases">
        <authorList>
            <person name="Henning P.M."/>
            <person name="McCubbin A.G."/>
            <person name="Shore J.S."/>
        </authorList>
    </citation>
    <scope>NUCLEOTIDE SEQUENCE</scope>
    <source>
        <strain evidence="1">F60SS</strain>
        <tissue evidence="1">Leaves</tissue>
    </source>
</reference>
<reference evidence="1" key="2">
    <citation type="journal article" date="2023" name="Plants (Basel)">
        <title>Annotation of the Turnera subulata (Passifloraceae) Draft Genome Reveals the S-Locus Evolved after the Divergence of Turneroideae from Passifloroideae in a Stepwise Manner.</title>
        <authorList>
            <person name="Henning P.M."/>
            <person name="Roalson E.H."/>
            <person name="Mir W."/>
            <person name="McCubbin A.G."/>
            <person name="Shore J.S."/>
        </authorList>
    </citation>
    <scope>NUCLEOTIDE SEQUENCE</scope>
    <source>
        <strain evidence="1">F60SS</strain>
    </source>
</reference>
<accession>A0A9Q0FFQ3</accession>
<organism evidence="1 2">
    <name type="scientific">Turnera subulata</name>
    <dbReference type="NCBI Taxonomy" id="218843"/>
    <lineage>
        <taxon>Eukaryota</taxon>
        <taxon>Viridiplantae</taxon>
        <taxon>Streptophyta</taxon>
        <taxon>Embryophyta</taxon>
        <taxon>Tracheophyta</taxon>
        <taxon>Spermatophyta</taxon>
        <taxon>Magnoliopsida</taxon>
        <taxon>eudicotyledons</taxon>
        <taxon>Gunneridae</taxon>
        <taxon>Pentapetalae</taxon>
        <taxon>rosids</taxon>
        <taxon>fabids</taxon>
        <taxon>Malpighiales</taxon>
        <taxon>Passifloraceae</taxon>
        <taxon>Turnera</taxon>
    </lineage>
</organism>
<protein>
    <submittedName>
        <fullName evidence="1">Uncharacterized protein</fullName>
    </submittedName>
</protein>
<proteinExistence type="predicted"/>
<gene>
    <name evidence="1" type="ORF">Tsubulata_026538</name>
</gene>
<dbReference type="AlphaFoldDB" id="A0A9Q0FFQ3"/>
<dbReference type="Proteomes" id="UP001141552">
    <property type="component" value="Unassembled WGS sequence"/>
</dbReference>
<dbReference type="EMBL" id="JAKUCV010005580">
    <property type="protein sequence ID" value="KAJ4830629.1"/>
    <property type="molecule type" value="Genomic_DNA"/>
</dbReference>
<keyword evidence="2" id="KW-1185">Reference proteome</keyword>
<evidence type="ECO:0000313" key="1">
    <source>
        <dbReference type="EMBL" id="KAJ4830629.1"/>
    </source>
</evidence>
<name>A0A9Q0FFQ3_9ROSI</name>